<sequence>MFTTSHVQHSTQLEREIAKRASMQEINKNLNYFSWHSSRFLKYNNRTLEEEHKVRFSLTHKPSYRNIFFFCIYVLHNTVYNGSLHISNQKLYMSKAFMKKLSL</sequence>
<dbReference type="AlphaFoldDB" id="A0A0E9WQ03"/>
<protein>
    <submittedName>
        <fullName evidence="1">Uncharacterized protein</fullName>
    </submittedName>
</protein>
<reference evidence="1" key="1">
    <citation type="submission" date="2014-11" db="EMBL/GenBank/DDBJ databases">
        <authorList>
            <person name="Amaro Gonzalez C."/>
        </authorList>
    </citation>
    <scope>NUCLEOTIDE SEQUENCE</scope>
</reference>
<proteinExistence type="predicted"/>
<name>A0A0E9WQ03_ANGAN</name>
<dbReference type="EMBL" id="GBXM01016231">
    <property type="protein sequence ID" value="JAH92346.1"/>
    <property type="molecule type" value="Transcribed_RNA"/>
</dbReference>
<organism evidence="1">
    <name type="scientific">Anguilla anguilla</name>
    <name type="common">European freshwater eel</name>
    <name type="synonym">Muraena anguilla</name>
    <dbReference type="NCBI Taxonomy" id="7936"/>
    <lineage>
        <taxon>Eukaryota</taxon>
        <taxon>Metazoa</taxon>
        <taxon>Chordata</taxon>
        <taxon>Craniata</taxon>
        <taxon>Vertebrata</taxon>
        <taxon>Euteleostomi</taxon>
        <taxon>Actinopterygii</taxon>
        <taxon>Neopterygii</taxon>
        <taxon>Teleostei</taxon>
        <taxon>Anguilliformes</taxon>
        <taxon>Anguillidae</taxon>
        <taxon>Anguilla</taxon>
    </lineage>
</organism>
<reference evidence="1" key="2">
    <citation type="journal article" date="2015" name="Fish Shellfish Immunol.">
        <title>Early steps in the European eel (Anguilla anguilla)-Vibrio vulnificus interaction in the gills: Role of the RtxA13 toxin.</title>
        <authorList>
            <person name="Callol A."/>
            <person name="Pajuelo D."/>
            <person name="Ebbesson L."/>
            <person name="Teles M."/>
            <person name="MacKenzie S."/>
            <person name="Amaro C."/>
        </authorList>
    </citation>
    <scope>NUCLEOTIDE SEQUENCE</scope>
</reference>
<accession>A0A0E9WQ03</accession>
<evidence type="ECO:0000313" key="1">
    <source>
        <dbReference type="EMBL" id="JAH92346.1"/>
    </source>
</evidence>